<organism evidence="2 3">
    <name type="scientific">Hibiscus sabdariffa</name>
    <name type="common">roselle</name>
    <dbReference type="NCBI Taxonomy" id="183260"/>
    <lineage>
        <taxon>Eukaryota</taxon>
        <taxon>Viridiplantae</taxon>
        <taxon>Streptophyta</taxon>
        <taxon>Embryophyta</taxon>
        <taxon>Tracheophyta</taxon>
        <taxon>Spermatophyta</taxon>
        <taxon>Magnoliopsida</taxon>
        <taxon>eudicotyledons</taxon>
        <taxon>Gunneridae</taxon>
        <taxon>Pentapetalae</taxon>
        <taxon>rosids</taxon>
        <taxon>malvids</taxon>
        <taxon>Malvales</taxon>
        <taxon>Malvaceae</taxon>
        <taxon>Malvoideae</taxon>
        <taxon>Hibiscus</taxon>
    </lineage>
</organism>
<dbReference type="Proteomes" id="UP001396334">
    <property type="component" value="Unassembled WGS sequence"/>
</dbReference>
<feature type="signal peptide" evidence="1">
    <location>
        <begin position="1"/>
        <end position="20"/>
    </location>
</feature>
<accession>A0ABR2SH58</accession>
<evidence type="ECO:0000256" key="1">
    <source>
        <dbReference type="SAM" id="SignalP"/>
    </source>
</evidence>
<protein>
    <recommendedName>
        <fullName evidence="4">Secreted protein</fullName>
    </recommendedName>
</protein>
<keyword evidence="1" id="KW-0732">Signal</keyword>
<evidence type="ECO:0000313" key="3">
    <source>
        <dbReference type="Proteomes" id="UP001396334"/>
    </source>
</evidence>
<comment type="caution">
    <text evidence="2">The sequence shown here is derived from an EMBL/GenBank/DDBJ whole genome shotgun (WGS) entry which is preliminary data.</text>
</comment>
<sequence length="113" mass="12575">MLASHLLGFGRWACFVLVIGLLEFEKLPSPQTSHRWAMVILAQNGGRASCPCRSSAKDPPSVDTGWVFNFVFFFRSWLGCCSSGVEMEVLMEVLMKLMRIGDDGNRSKLGTGW</sequence>
<name>A0ABR2SH58_9ROSI</name>
<gene>
    <name evidence="2" type="ORF">V6N11_004506</name>
</gene>
<feature type="chain" id="PRO_5046735927" description="Secreted protein" evidence="1">
    <location>
        <begin position="21"/>
        <end position="113"/>
    </location>
</feature>
<proteinExistence type="predicted"/>
<keyword evidence="3" id="KW-1185">Reference proteome</keyword>
<reference evidence="2 3" key="1">
    <citation type="journal article" date="2024" name="G3 (Bethesda)">
        <title>Genome assembly of Hibiscus sabdariffa L. provides insights into metabolisms of medicinal natural products.</title>
        <authorList>
            <person name="Kim T."/>
        </authorList>
    </citation>
    <scope>NUCLEOTIDE SEQUENCE [LARGE SCALE GENOMIC DNA]</scope>
    <source>
        <strain evidence="2">TK-2024</strain>
        <tissue evidence="2">Old leaves</tissue>
    </source>
</reference>
<evidence type="ECO:0008006" key="4">
    <source>
        <dbReference type="Google" id="ProtNLM"/>
    </source>
</evidence>
<dbReference type="EMBL" id="JBBPBN010000015">
    <property type="protein sequence ID" value="KAK9024339.1"/>
    <property type="molecule type" value="Genomic_DNA"/>
</dbReference>
<evidence type="ECO:0000313" key="2">
    <source>
        <dbReference type="EMBL" id="KAK9024339.1"/>
    </source>
</evidence>